<dbReference type="Gene3D" id="3.30.70.370">
    <property type="match status" value="1"/>
</dbReference>
<dbReference type="Pfam" id="PF00476">
    <property type="entry name" value="DNA_pol_A"/>
    <property type="match status" value="1"/>
</dbReference>
<evidence type="ECO:0000256" key="4">
    <source>
        <dbReference type="ARBA" id="ARBA00022679"/>
    </source>
</evidence>
<protein>
    <recommendedName>
        <fullName evidence="3">DNA polymerase</fullName>
        <ecNumber evidence="2">2.7.7.7</ecNumber>
    </recommendedName>
</protein>
<keyword evidence="8" id="KW-1194">Viral DNA replication</keyword>
<keyword evidence="6" id="KW-0235">DNA replication</keyword>
<dbReference type="GO" id="GO:0039693">
    <property type="term" value="P:viral DNA genome replication"/>
    <property type="evidence" value="ECO:0007669"/>
    <property type="project" value="UniProtKB-KW"/>
</dbReference>
<evidence type="ECO:0000259" key="12">
    <source>
        <dbReference type="SMART" id="SM00482"/>
    </source>
</evidence>
<dbReference type="GO" id="GO:0003887">
    <property type="term" value="F:DNA-directed DNA polymerase activity"/>
    <property type="evidence" value="ECO:0007669"/>
    <property type="project" value="UniProtKB-KW"/>
</dbReference>
<dbReference type="GO" id="GO:0008408">
    <property type="term" value="F:3'-5' exonuclease activity"/>
    <property type="evidence" value="ECO:0007669"/>
    <property type="project" value="InterPro"/>
</dbReference>
<evidence type="ECO:0000259" key="11">
    <source>
        <dbReference type="SMART" id="SM00474"/>
    </source>
</evidence>
<dbReference type="EMBL" id="MZ443770">
    <property type="protein sequence ID" value="QZE56372.1"/>
    <property type="molecule type" value="Genomic_DNA"/>
</dbReference>
<evidence type="ECO:0000256" key="1">
    <source>
        <dbReference type="ARBA" id="ARBA00007705"/>
    </source>
</evidence>
<dbReference type="PANTHER" id="PTHR10133:SF27">
    <property type="entry name" value="DNA POLYMERASE NU"/>
    <property type="match status" value="1"/>
</dbReference>
<keyword evidence="14" id="KW-1185">Reference proteome</keyword>
<keyword evidence="5" id="KW-0548">Nucleotidyltransferase</keyword>
<dbReference type="InterPro" id="IPR012337">
    <property type="entry name" value="RNaseH-like_sf"/>
</dbReference>
<comment type="catalytic activity">
    <reaction evidence="10">
        <text>DNA(n) + a 2'-deoxyribonucleoside 5'-triphosphate = DNA(n+1) + diphosphate</text>
        <dbReference type="Rhea" id="RHEA:22508"/>
        <dbReference type="Rhea" id="RHEA-COMP:17339"/>
        <dbReference type="Rhea" id="RHEA-COMP:17340"/>
        <dbReference type="ChEBI" id="CHEBI:33019"/>
        <dbReference type="ChEBI" id="CHEBI:61560"/>
        <dbReference type="ChEBI" id="CHEBI:173112"/>
        <dbReference type="EC" id="2.7.7.7"/>
    </reaction>
</comment>
<accession>A0AAE7XJH5</accession>
<dbReference type="SMART" id="SM00482">
    <property type="entry name" value="POLAc"/>
    <property type="match status" value="1"/>
</dbReference>
<reference evidence="13 14" key="1">
    <citation type="submission" date="2021-06" db="EMBL/GenBank/DDBJ databases">
        <title>Complete genome sequence of Erwinia phage pEa_SNUABM_03.</title>
        <authorList>
            <person name="Kim S.G."/>
            <person name="Park S.C."/>
        </authorList>
    </citation>
    <scope>NUCLEOTIDE SEQUENCE [LARGE SCALE GENOMIC DNA]</scope>
</reference>
<dbReference type="InterPro" id="IPR043502">
    <property type="entry name" value="DNA/RNA_pol_sf"/>
</dbReference>
<feature type="domain" description="3'-5' exonuclease" evidence="11">
    <location>
        <begin position="231"/>
        <end position="427"/>
    </location>
</feature>
<feature type="domain" description="DNA-directed DNA polymerase family A palm" evidence="12">
    <location>
        <begin position="636"/>
        <end position="876"/>
    </location>
</feature>
<dbReference type="InterPro" id="IPR002298">
    <property type="entry name" value="DNA_polymerase_A"/>
</dbReference>
<name>A0AAE7XJH5_9CAUD</name>
<evidence type="ECO:0000256" key="8">
    <source>
        <dbReference type="ARBA" id="ARBA00023109"/>
    </source>
</evidence>
<evidence type="ECO:0000256" key="5">
    <source>
        <dbReference type="ARBA" id="ARBA00022695"/>
    </source>
</evidence>
<dbReference type="GO" id="GO:0006302">
    <property type="term" value="P:double-strand break repair"/>
    <property type="evidence" value="ECO:0007669"/>
    <property type="project" value="TreeGrafter"/>
</dbReference>
<dbReference type="SUPFAM" id="SSF56672">
    <property type="entry name" value="DNA/RNA polymerases"/>
    <property type="match status" value="1"/>
</dbReference>
<organism evidence="13 14">
    <name type="scientific">Erwinia phage pEa_SNUABM_3</name>
    <dbReference type="NCBI Taxonomy" id="2869552"/>
    <lineage>
        <taxon>Viruses</taxon>
        <taxon>Duplodnaviria</taxon>
        <taxon>Heunggongvirae</taxon>
        <taxon>Uroviricota</taxon>
        <taxon>Caudoviricetes</taxon>
        <taxon>Alexandravirus</taxon>
        <taxon>Alexandravirus SNUABM3</taxon>
    </lineage>
</organism>
<gene>
    <name evidence="13" type="ORF">pEaSNUABM3_00175</name>
</gene>
<evidence type="ECO:0000313" key="13">
    <source>
        <dbReference type="EMBL" id="QZE56372.1"/>
    </source>
</evidence>
<keyword evidence="7" id="KW-0239">DNA-directed DNA polymerase</keyword>
<keyword evidence="4" id="KW-0808">Transferase</keyword>
<dbReference type="EC" id="2.7.7.7" evidence="2"/>
<dbReference type="SUPFAM" id="SSF53098">
    <property type="entry name" value="Ribonuclease H-like"/>
    <property type="match status" value="1"/>
</dbReference>
<comment type="similarity">
    <text evidence="1">Belongs to the DNA polymerase type-A family.</text>
</comment>
<dbReference type="Pfam" id="PF01612">
    <property type="entry name" value="DNA_pol_A_exo1"/>
    <property type="match status" value="1"/>
</dbReference>
<evidence type="ECO:0000256" key="3">
    <source>
        <dbReference type="ARBA" id="ARBA00015749"/>
    </source>
</evidence>
<dbReference type="InterPro" id="IPR019760">
    <property type="entry name" value="DNA-dir_DNA_pol_A_CS"/>
</dbReference>
<evidence type="ECO:0000256" key="6">
    <source>
        <dbReference type="ARBA" id="ARBA00022705"/>
    </source>
</evidence>
<evidence type="ECO:0000256" key="9">
    <source>
        <dbReference type="ARBA" id="ARBA00023125"/>
    </source>
</evidence>
<dbReference type="InterPro" id="IPR036397">
    <property type="entry name" value="RNaseH_sf"/>
</dbReference>
<dbReference type="Gene3D" id="1.10.150.20">
    <property type="entry name" value="5' to 3' exonuclease, C-terminal subdomain"/>
    <property type="match status" value="1"/>
</dbReference>
<dbReference type="GO" id="GO:0006261">
    <property type="term" value="P:DNA-templated DNA replication"/>
    <property type="evidence" value="ECO:0007669"/>
    <property type="project" value="InterPro"/>
</dbReference>
<dbReference type="PROSITE" id="PS00447">
    <property type="entry name" value="DNA_POLYMERASE_A"/>
    <property type="match status" value="1"/>
</dbReference>
<dbReference type="PANTHER" id="PTHR10133">
    <property type="entry name" value="DNA POLYMERASE I"/>
    <property type="match status" value="1"/>
</dbReference>
<sequence>MVNKPKFISLDFDPPEQFADMQTYDGVRLLKSVSKSAKGGKALLVLDHMPTEDLRSGRIFTSTEGELFLNQMQYLEDVFPTKTTLDDWSFLVISYNMFKTYDKGEQFKEDADAAFANRLREIIVDYKPDYVLTFGKAPFKALNNEKIQFSKEHYEHWYGVEIPTKLKFDGKKHSFIHLPNVSYHTVLNPMHIAGSSYTLGYMARWMLPWLNKGMRYKIDEVTCGKKRNWDLVYVTKVKQLEKILKRMKRSKKVAVDTETENLNRIKNKILTVQLSDNGKKAYVIPVYHRDSPFSPKELRKVKELFRDFFEENTNKYQIYTNAKFDLNVMRSNFGIRSYAANVWDIQAGEFAFDENAKSLLNVTGNGYYNLANLTMQFGCTVYHEVSFGKEMRATIADVDLDENVQEYAGLDVIVPFRIAEKQMLRANDIKYGKYESMVSEQISDQIHAFSILETTGAGADIDYLFKLNLPNSPINEEIRNVEREFMNSPEVKAANKMICKDDNVPKMGLMGKVEVTKFDMSKSEHKQILFFDVMKLKPLKEGEQLRENGKKTGKLDKDFQAAYADIPLVALYSKLGKAYKLKNAYVNSLLKLWGESEDFKHDRSIRPTYGYLGVVTGRTSASDPNLQQVPSRSEMGKLIKRILIARKNRLLIKVDYSAHEVRGWSIISGDQGVADVFEQGRALRHRYRTVPDPWIEHRVEAEGDVHKINAAYFFGIPNVMDVTKSVRNAVKTVIFGLIYQQGDKGLAKSTGREVSEIAEIKGKFLTRFPVGLKWFDKIKKFAHENFFVESPVGRRRHLWGLMLPESHKEANMVHAACDRRAVNSPVQGFGSDLMMSAIRILDRMKYEYFKANGEYPDFDMNVSVHDSLTVDCDYKWIFLALDMIERAMTSAVVEVVQKRHAGFEFTSVPEIDFEIGASEKDVQSWNFSYVQLKKIIKDGLEIKRDELGETDLDVDKTLDSIMEDQYHLMSEWMKKQLWANDIKIRSMDKVNPLTNKDKKNIKEWLAELPENTKTFEKYEAEEKAKKAAAAAGGAAPQKKIKISKSMLKLALKGITKK</sequence>
<dbReference type="SMART" id="SM00474">
    <property type="entry name" value="35EXOc"/>
    <property type="match status" value="1"/>
</dbReference>
<dbReference type="GO" id="GO:0003677">
    <property type="term" value="F:DNA binding"/>
    <property type="evidence" value="ECO:0007669"/>
    <property type="project" value="UniProtKB-KW"/>
</dbReference>
<keyword evidence="9" id="KW-0238">DNA-binding</keyword>
<dbReference type="InterPro" id="IPR002562">
    <property type="entry name" value="3'-5'_exonuclease_dom"/>
</dbReference>
<dbReference type="InterPro" id="IPR001098">
    <property type="entry name" value="DNA-dir_DNA_pol_A_palm_dom"/>
</dbReference>
<dbReference type="PRINTS" id="PR00868">
    <property type="entry name" value="DNAPOLI"/>
</dbReference>
<evidence type="ECO:0000256" key="7">
    <source>
        <dbReference type="ARBA" id="ARBA00022932"/>
    </source>
</evidence>
<evidence type="ECO:0000256" key="10">
    <source>
        <dbReference type="ARBA" id="ARBA00049244"/>
    </source>
</evidence>
<dbReference type="Proteomes" id="UP000827787">
    <property type="component" value="Segment"/>
</dbReference>
<evidence type="ECO:0000256" key="2">
    <source>
        <dbReference type="ARBA" id="ARBA00012417"/>
    </source>
</evidence>
<proteinExistence type="inferred from homology"/>
<evidence type="ECO:0000313" key="14">
    <source>
        <dbReference type="Proteomes" id="UP000827787"/>
    </source>
</evidence>
<dbReference type="Gene3D" id="3.30.420.10">
    <property type="entry name" value="Ribonuclease H-like superfamily/Ribonuclease H"/>
    <property type="match status" value="1"/>
</dbReference>